<sequence length="584" mass="65543">MNPGVSSSLGVALPVHVGQEPSPAQPLQFFPLVRIRVFILLSLLCELFYRLIYIFYFSVTMASEELSLPRLPGVSWDEHSQSFSNNPRKRVRNSTSKHAPSPAFNNSSDPAIFSSDDDPALDNYVEGRRKKRYVGSWFQQHPTSSDSTFGGDSRDTIHVTKQRRAWSRQADSGVFLPSDGDGNESDDVMDLPAPPKPRLPQLNRVVRRVSKAEQMARDKVQACLDQGEETIDFWSMGLEDISNDTISPLSQFTCIPVVTKDVAFEQKDPELKIYMAMNRLTRVPGAIFDLTHLTILSLRHNKLTELPSAIAKLHNLKELNVSQNRLRHLPVELLDLFSSDNDLRTLVVHPNPFWQPGDQLEHVSEDQPDNLLFSYTPESESSSLPHLVSRVLGRSPLQLSNTTGRVISDFKFPTDHTKHILPVDDFESDSSTSSPFSATPISQLQASRVPSLLETALRACYQSAQLPEMPYYIPDGLTHLRKLLERAQRQKDAGGLTCSRCRKFMVIPTVEWVEWREIRTCKEVGPEAPSVVRMTPLSMAEGERTVPFVYRGCSWRCGPGDMDKASWGLPSGNLVPFSADDLNA</sequence>
<dbReference type="InterPro" id="IPR050216">
    <property type="entry name" value="LRR_domain-containing"/>
</dbReference>
<reference evidence="5" key="1">
    <citation type="journal article" date="2021" name="Nat. Commun.">
        <title>Genetic determinants of endophytism in the Arabidopsis root mycobiome.</title>
        <authorList>
            <person name="Mesny F."/>
            <person name="Miyauchi S."/>
            <person name="Thiergart T."/>
            <person name="Pickel B."/>
            <person name="Atanasova L."/>
            <person name="Karlsson M."/>
            <person name="Huettel B."/>
            <person name="Barry K.W."/>
            <person name="Haridas S."/>
            <person name="Chen C."/>
            <person name="Bauer D."/>
            <person name="Andreopoulos W."/>
            <person name="Pangilinan J."/>
            <person name="LaButti K."/>
            <person name="Riley R."/>
            <person name="Lipzen A."/>
            <person name="Clum A."/>
            <person name="Drula E."/>
            <person name="Henrissat B."/>
            <person name="Kohler A."/>
            <person name="Grigoriev I.V."/>
            <person name="Martin F.M."/>
            <person name="Hacquard S."/>
        </authorList>
    </citation>
    <scope>NUCLEOTIDE SEQUENCE</scope>
    <source>
        <strain evidence="5">FSSC 5 MPI-SDFR-AT-0091</strain>
    </source>
</reference>
<feature type="region of interest" description="Disordered" evidence="3">
    <location>
        <begin position="79"/>
        <end position="117"/>
    </location>
</feature>
<dbReference type="PANTHER" id="PTHR48051:SF1">
    <property type="entry name" value="RAS SUPPRESSOR PROTEIN 1"/>
    <property type="match status" value="1"/>
</dbReference>
<feature type="compositionally biased region" description="Polar residues" evidence="3">
    <location>
        <begin position="93"/>
        <end position="109"/>
    </location>
</feature>
<evidence type="ECO:0000256" key="2">
    <source>
        <dbReference type="ARBA" id="ARBA00022737"/>
    </source>
</evidence>
<proteinExistence type="predicted"/>
<dbReference type="InterPro" id="IPR001611">
    <property type="entry name" value="Leu-rich_rpt"/>
</dbReference>
<keyword evidence="4" id="KW-1133">Transmembrane helix</keyword>
<dbReference type="Pfam" id="PF13855">
    <property type="entry name" value="LRR_8"/>
    <property type="match status" value="1"/>
</dbReference>
<dbReference type="SUPFAM" id="SSF52075">
    <property type="entry name" value="Outer arm dynein light chain 1"/>
    <property type="match status" value="1"/>
</dbReference>
<gene>
    <name evidence="5" type="ORF">B0J15DRAFT_487728</name>
</gene>
<dbReference type="Gene3D" id="3.80.10.10">
    <property type="entry name" value="Ribonuclease Inhibitor"/>
    <property type="match status" value="1"/>
</dbReference>
<dbReference type="AlphaFoldDB" id="A0A9P9HY43"/>
<dbReference type="EMBL" id="JAGTJS010000006">
    <property type="protein sequence ID" value="KAH7266058.1"/>
    <property type="molecule type" value="Genomic_DNA"/>
</dbReference>
<keyword evidence="4" id="KW-0472">Membrane</keyword>
<keyword evidence="4" id="KW-0812">Transmembrane</keyword>
<dbReference type="Proteomes" id="UP000736672">
    <property type="component" value="Unassembled WGS sequence"/>
</dbReference>
<dbReference type="SMART" id="SM00364">
    <property type="entry name" value="LRR_BAC"/>
    <property type="match status" value="2"/>
</dbReference>
<feature type="transmembrane region" description="Helical" evidence="4">
    <location>
        <begin position="37"/>
        <end position="59"/>
    </location>
</feature>
<name>A0A9P9HY43_FUSSL</name>
<dbReference type="OrthoDB" id="1517790at2759"/>
<organism evidence="5 6">
    <name type="scientific">Fusarium solani</name>
    <name type="common">Filamentous fungus</name>
    <dbReference type="NCBI Taxonomy" id="169388"/>
    <lineage>
        <taxon>Eukaryota</taxon>
        <taxon>Fungi</taxon>
        <taxon>Dikarya</taxon>
        <taxon>Ascomycota</taxon>
        <taxon>Pezizomycotina</taxon>
        <taxon>Sordariomycetes</taxon>
        <taxon>Hypocreomycetidae</taxon>
        <taxon>Hypocreales</taxon>
        <taxon>Nectriaceae</taxon>
        <taxon>Fusarium</taxon>
        <taxon>Fusarium solani species complex</taxon>
    </lineage>
</organism>
<keyword evidence="2" id="KW-0677">Repeat</keyword>
<comment type="caution">
    <text evidence="5">The sequence shown here is derived from an EMBL/GenBank/DDBJ whole genome shotgun (WGS) entry which is preliminary data.</text>
</comment>
<dbReference type="InterPro" id="IPR003591">
    <property type="entry name" value="Leu-rich_rpt_typical-subtyp"/>
</dbReference>
<dbReference type="PANTHER" id="PTHR48051">
    <property type="match status" value="1"/>
</dbReference>
<evidence type="ECO:0000256" key="4">
    <source>
        <dbReference type="SAM" id="Phobius"/>
    </source>
</evidence>
<evidence type="ECO:0000256" key="3">
    <source>
        <dbReference type="SAM" id="MobiDB-lite"/>
    </source>
</evidence>
<keyword evidence="6" id="KW-1185">Reference proteome</keyword>
<accession>A0A9P9HY43</accession>
<evidence type="ECO:0000313" key="5">
    <source>
        <dbReference type="EMBL" id="KAH7266058.1"/>
    </source>
</evidence>
<evidence type="ECO:0000256" key="1">
    <source>
        <dbReference type="ARBA" id="ARBA00022614"/>
    </source>
</evidence>
<evidence type="ECO:0000313" key="6">
    <source>
        <dbReference type="Proteomes" id="UP000736672"/>
    </source>
</evidence>
<dbReference type="GO" id="GO:0005737">
    <property type="term" value="C:cytoplasm"/>
    <property type="evidence" value="ECO:0007669"/>
    <property type="project" value="TreeGrafter"/>
</dbReference>
<dbReference type="SMART" id="SM00369">
    <property type="entry name" value="LRR_TYP"/>
    <property type="match status" value="2"/>
</dbReference>
<dbReference type="PROSITE" id="PS51450">
    <property type="entry name" value="LRR"/>
    <property type="match status" value="2"/>
</dbReference>
<keyword evidence="1" id="KW-0433">Leucine-rich repeat</keyword>
<protein>
    <recommendedName>
        <fullName evidence="7">Glucose-repressible alcohol dehydrogenase transcriptional effector</fullName>
    </recommendedName>
</protein>
<dbReference type="InterPro" id="IPR032675">
    <property type="entry name" value="LRR_dom_sf"/>
</dbReference>
<evidence type="ECO:0008006" key="7">
    <source>
        <dbReference type="Google" id="ProtNLM"/>
    </source>
</evidence>